<dbReference type="Proteomes" id="UP000701702">
    <property type="component" value="Unassembled WGS sequence"/>
</dbReference>
<dbReference type="RefSeq" id="WP_224007891.1">
    <property type="nucleotide sequence ID" value="NZ_CAJZAF010000036.1"/>
</dbReference>
<evidence type="ECO:0000313" key="2">
    <source>
        <dbReference type="Proteomes" id="UP000701702"/>
    </source>
</evidence>
<protein>
    <submittedName>
        <fullName evidence="1">Uncharacterized protein</fullName>
    </submittedName>
</protein>
<gene>
    <name evidence="1" type="ORF">LMG23994_05250</name>
</gene>
<reference evidence="1 2" key="1">
    <citation type="submission" date="2021-08" db="EMBL/GenBank/DDBJ databases">
        <authorList>
            <person name="Peeters C."/>
        </authorList>
    </citation>
    <scope>NUCLEOTIDE SEQUENCE [LARGE SCALE GENOMIC DNA]</scope>
    <source>
        <strain evidence="1 2">LMG 23994</strain>
    </source>
</reference>
<proteinExistence type="predicted"/>
<evidence type="ECO:0000313" key="1">
    <source>
        <dbReference type="EMBL" id="CAG9183870.1"/>
    </source>
</evidence>
<dbReference type="EMBL" id="CAJZAF010000036">
    <property type="protein sequence ID" value="CAG9183870.1"/>
    <property type="molecule type" value="Genomic_DNA"/>
</dbReference>
<organism evidence="1 2">
    <name type="scientific">Cupriavidus pinatubonensis</name>
    <dbReference type="NCBI Taxonomy" id="248026"/>
    <lineage>
        <taxon>Bacteria</taxon>
        <taxon>Pseudomonadati</taxon>
        <taxon>Pseudomonadota</taxon>
        <taxon>Betaproteobacteria</taxon>
        <taxon>Burkholderiales</taxon>
        <taxon>Burkholderiaceae</taxon>
        <taxon>Cupriavidus</taxon>
    </lineage>
</organism>
<keyword evidence="2" id="KW-1185">Reference proteome</keyword>
<comment type="caution">
    <text evidence="1">The sequence shown here is derived from an EMBL/GenBank/DDBJ whole genome shotgun (WGS) entry which is preliminary data.</text>
</comment>
<accession>A0ABN7ZFU5</accession>
<name>A0ABN7ZFU5_9BURK</name>
<sequence>MNAFANLLKDQITVKSKDGEQSATYKTSINASGSGHVATVFDETFIGTEGSILLRTLPGGREEAYLIQQADFSPGLSGIPPHWNLKLKKGTSLGQQQQEAQTRHAPIININNSQGIQIGDQNVQHIASSLQGLIEKIDQSSASPSEKNEAKGLVAKVLENPTVASLLGGVIGGAVELLK</sequence>